<dbReference type="OrthoDB" id="10367158at2759"/>
<evidence type="ECO:0000313" key="2">
    <source>
        <dbReference type="Proteomes" id="UP000290288"/>
    </source>
</evidence>
<reference evidence="1 2" key="1">
    <citation type="submission" date="2019-01" db="EMBL/GenBank/DDBJ databases">
        <title>Draft genome sequence of Psathyrella aberdarensis IHI B618.</title>
        <authorList>
            <person name="Buettner E."/>
            <person name="Kellner H."/>
        </authorList>
    </citation>
    <scope>NUCLEOTIDE SEQUENCE [LARGE SCALE GENOMIC DNA]</scope>
    <source>
        <strain evidence="1 2">IHI B618</strain>
    </source>
</reference>
<sequence>MVQPSDILHFLSRHPSIRTLFLLDGIHLSPSPPSSLPKPILPSLEKVVAYSAYLQWLLRDEDQCPELKEITLRTGLYFFSCPIRYDLVDRAFEDVLLPRSRKPDIIGLHLQPDDPGLDAWLQSHIGDSATGGPNPQSSLLVTSKHILPKFVHTKRLRIDSMSFSGIIDSSDPESDSRTQTGPSRLELIARFAGSFPDLEYLELDILTDDGLITRRVVDAVKQHCPQVKKLEFRYGSGIDIDQFGESGSGNVVNVR</sequence>
<proteinExistence type="predicted"/>
<comment type="caution">
    <text evidence="1">The sequence shown here is derived from an EMBL/GenBank/DDBJ whole genome shotgun (WGS) entry which is preliminary data.</text>
</comment>
<keyword evidence="2" id="KW-1185">Reference proteome</keyword>
<name>A0A4Q2DRE7_9AGAR</name>
<organism evidence="1 2">
    <name type="scientific">Candolleomyces aberdarensis</name>
    <dbReference type="NCBI Taxonomy" id="2316362"/>
    <lineage>
        <taxon>Eukaryota</taxon>
        <taxon>Fungi</taxon>
        <taxon>Dikarya</taxon>
        <taxon>Basidiomycota</taxon>
        <taxon>Agaricomycotina</taxon>
        <taxon>Agaricomycetes</taxon>
        <taxon>Agaricomycetidae</taxon>
        <taxon>Agaricales</taxon>
        <taxon>Agaricineae</taxon>
        <taxon>Psathyrellaceae</taxon>
        <taxon>Candolleomyces</taxon>
    </lineage>
</organism>
<accession>A0A4Q2DRE7</accession>
<dbReference type="EMBL" id="SDEE01000061">
    <property type="protein sequence ID" value="RXW22769.1"/>
    <property type="molecule type" value="Genomic_DNA"/>
</dbReference>
<protein>
    <submittedName>
        <fullName evidence="1">Uncharacterized protein</fullName>
    </submittedName>
</protein>
<evidence type="ECO:0000313" key="1">
    <source>
        <dbReference type="EMBL" id="RXW22769.1"/>
    </source>
</evidence>
<gene>
    <name evidence="1" type="ORF">EST38_g3075</name>
</gene>
<dbReference type="AlphaFoldDB" id="A0A4Q2DRE7"/>
<dbReference type="Proteomes" id="UP000290288">
    <property type="component" value="Unassembled WGS sequence"/>
</dbReference>